<feature type="region of interest" description="Disordered" evidence="4">
    <location>
        <begin position="1"/>
        <end position="21"/>
    </location>
</feature>
<dbReference type="EC" id="4.3.2.9" evidence="1"/>
<protein>
    <recommendedName>
        <fullName evidence="1">gamma-glutamylcyclotransferase</fullName>
        <ecNumber evidence="1">4.3.2.9</ecNumber>
    </recommendedName>
</protein>
<dbReference type="RefSeq" id="XP_016210628.1">
    <property type="nucleotide sequence ID" value="XM_016361549.1"/>
</dbReference>
<organism evidence="5 6">
    <name type="scientific">Verruconis gallopava</name>
    <dbReference type="NCBI Taxonomy" id="253628"/>
    <lineage>
        <taxon>Eukaryota</taxon>
        <taxon>Fungi</taxon>
        <taxon>Dikarya</taxon>
        <taxon>Ascomycota</taxon>
        <taxon>Pezizomycotina</taxon>
        <taxon>Dothideomycetes</taxon>
        <taxon>Pleosporomycetidae</taxon>
        <taxon>Venturiales</taxon>
        <taxon>Sympoventuriaceae</taxon>
        <taxon>Verruconis</taxon>
    </lineage>
</organism>
<feature type="active site" description="Proton acceptor" evidence="3">
    <location>
        <position position="122"/>
    </location>
</feature>
<evidence type="ECO:0000256" key="2">
    <source>
        <dbReference type="ARBA" id="ARBA00023239"/>
    </source>
</evidence>
<dbReference type="VEuPathDB" id="FungiDB:PV09_07740"/>
<dbReference type="InterPro" id="IPR036568">
    <property type="entry name" value="GGCT-like_sf"/>
</dbReference>
<reference evidence="5 6" key="1">
    <citation type="submission" date="2015-01" db="EMBL/GenBank/DDBJ databases">
        <title>The Genome Sequence of Ochroconis gallopava CBS43764.</title>
        <authorList>
            <consortium name="The Broad Institute Genomics Platform"/>
            <person name="Cuomo C."/>
            <person name="de Hoog S."/>
            <person name="Gorbushina A."/>
            <person name="Stielow B."/>
            <person name="Teixiera M."/>
            <person name="Abouelleil A."/>
            <person name="Chapman S.B."/>
            <person name="Priest M."/>
            <person name="Young S.K."/>
            <person name="Wortman J."/>
            <person name="Nusbaum C."/>
            <person name="Birren B."/>
        </authorList>
    </citation>
    <scope>NUCLEOTIDE SEQUENCE [LARGE SCALE GENOMIC DNA]</scope>
    <source>
        <strain evidence="5 6">CBS 43764</strain>
    </source>
</reference>
<keyword evidence="2" id="KW-0456">Lyase</keyword>
<proteinExistence type="predicted"/>
<dbReference type="Proteomes" id="UP000053259">
    <property type="component" value="Unassembled WGS sequence"/>
</dbReference>
<dbReference type="OrthoDB" id="2924818at2759"/>
<evidence type="ECO:0000313" key="6">
    <source>
        <dbReference type="Proteomes" id="UP000053259"/>
    </source>
</evidence>
<name>A0A0D2ANP1_9PEZI</name>
<dbReference type="SUPFAM" id="SSF110857">
    <property type="entry name" value="Gamma-glutamyl cyclotransferase-like"/>
    <property type="match status" value="1"/>
</dbReference>
<dbReference type="PANTHER" id="PTHR12935">
    <property type="entry name" value="GAMMA-GLUTAMYLCYCLOTRANSFERASE"/>
    <property type="match status" value="1"/>
</dbReference>
<sequence length="260" mass="29362">MDRVSPLQLPRIDRSRSPSPMRDPRTLYIAYGINLHAESMKKICPGAEVVGIARLRHWRFQISSNGTANIVEAPPAPFSPDTAKWLGPLGGDLRQDKDRVYGVVYRLERDDEVALEKEMAEEGRGYEKELLTAEFWGRWQDTNGEWKPADLRHGRIQKIRAIVYVDRKNTTEAKSAANAEYLRKLNAGIKDAVAQGIPKGYFEEYVRPFLAMDEEEKALSLAIQDAMKKGVDVRRLLEKVEMEMATTNTSGDEASPQASL</sequence>
<dbReference type="InterPro" id="IPR013024">
    <property type="entry name" value="GGCT-like"/>
</dbReference>
<dbReference type="CDD" id="cd06661">
    <property type="entry name" value="GGCT_like"/>
    <property type="match status" value="1"/>
</dbReference>
<dbReference type="Gene3D" id="3.10.490.10">
    <property type="entry name" value="Gamma-glutamyl cyclotransferase-like"/>
    <property type="match status" value="1"/>
</dbReference>
<dbReference type="GO" id="GO:0003839">
    <property type="term" value="F:gamma-glutamylcyclotransferase activity"/>
    <property type="evidence" value="ECO:0007669"/>
    <property type="project" value="UniProtKB-EC"/>
</dbReference>
<dbReference type="HOGENOM" id="CLU_048475_1_1_1"/>
<dbReference type="EMBL" id="KN847560">
    <property type="protein sequence ID" value="KIW00759.1"/>
    <property type="molecule type" value="Genomic_DNA"/>
</dbReference>
<evidence type="ECO:0000313" key="5">
    <source>
        <dbReference type="EMBL" id="KIW00759.1"/>
    </source>
</evidence>
<dbReference type="InParanoid" id="A0A0D2ANP1"/>
<evidence type="ECO:0000256" key="3">
    <source>
        <dbReference type="PIRSR" id="PIRSR617939-1"/>
    </source>
</evidence>
<evidence type="ECO:0000256" key="4">
    <source>
        <dbReference type="SAM" id="MobiDB-lite"/>
    </source>
</evidence>
<dbReference type="InterPro" id="IPR017939">
    <property type="entry name" value="G-Glutamylcylcotransferase"/>
</dbReference>
<accession>A0A0D2ANP1</accession>
<dbReference type="AlphaFoldDB" id="A0A0D2ANP1"/>
<dbReference type="STRING" id="253628.A0A0D2ANP1"/>
<dbReference type="GeneID" id="27315713"/>
<evidence type="ECO:0000256" key="1">
    <source>
        <dbReference type="ARBA" id="ARBA00012346"/>
    </source>
</evidence>
<keyword evidence="6" id="KW-1185">Reference proteome</keyword>
<gene>
    <name evidence="5" type="ORF">PV09_07740</name>
</gene>
<dbReference type="PANTHER" id="PTHR12935:SF0">
    <property type="entry name" value="GAMMA-GLUTAMYLCYCLOTRANSFERASE"/>
    <property type="match status" value="1"/>
</dbReference>